<evidence type="ECO:0000313" key="2">
    <source>
        <dbReference type="EMBL" id="KAL0303047.1"/>
    </source>
</evidence>
<evidence type="ECO:0008006" key="3">
    <source>
        <dbReference type="Google" id="ProtNLM"/>
    </source>
</evidence>
<feature type="region of interest" description="Disordered" evidence="1">
    <location>
        <begin position="128"/>
        <end position="210"/>
    </location>
</feature>
<protein>
    <recommendedName>
        <fullName evidence="3">RRM domain-containing protein</fullName>
    </recommendedName>
</protein>
<reference evidence="2" key="2">
    <citation type="journal article" date="2024" name="Plant">
        <title>Genomic evolution and insights into agronomic trait innovations of Sesamum species.</title>
        <authorList>
            <person name="Miao H."/>
            <person name="Wang L."/>
            <person name="Qu L."/>
            <person name="Liu H."/>
            <person name="Sun Y."/>
            <person name="Le M."/>
            <person name="Wang Q."/>
            <person name="Wei S."/>
            <person name="Zheng Y."/>
            <person name="Lin W."/>
            <person name="Duan Y."/>
            <person name="Cao H."/>
            <person name="Xiong S."/>
            <person name="Wang X."/>
            <person name="Wei L."/>
            <person name="Li C."/>
            <person name="Ma Q."/>
            <person name="Ju M."/>
            <person name="Zhao R."/>
            <person name="Li G."/>
            <person name="Mu C."/>
            <person name="Tian Q."/>
            <person name="Mei H."/>
            <person name="Zhang T."/>
            <person name="Gao T."/>
            <person name="Zhang H."/>
        </authorList>
    </citation>
    <scope>NUCLEOTIDE SEQUENCE</scope>
    <source>
        <strain evidence="2">G02</strain>
    </source>
</reference>
<evidence type="ECO:0000256" key="1">
    <source>
        <dbReference type="SAM" id="MobiDB-lite"/>
    </source>
</evidence>
<gene>
    <name evidence="2" type="ORF">Sradi_6172800</name>
</gene>
<dbReference type="PANTHER" id="PTHR42851:SF4">
    <property type="entry name" value="PWWP DOMAIN-CONTAINING PROTEIN"/>
    <property type="match status" value="1"/>
</dbReference>
<dbReference type="PANTHER" id="PTHR42851">
    <property type="entry name" value="ALDOLASE-RELATED"/>
    <property type="match status" value="1"/>
</dbReference>
<dbReference type="EMBL" id="JACGWJ010000029">
    <property type="protein sequence ID" value="KAL0303047.1"/>
    <property type="molecule type" value="Genomic_DNA"/>
</dbReference>
<dbReference type="InterPro" id="IPR053063">
    <property type="entry name" value="PWWP_domain_containing_PDP"/>
</dbReference>
<proteinExistence type="predicted"/>
<organism evidence="2">
    <name type="scientific">Sesamum radiatum</name>
    <name type="common">Black benniseed</name>
    <dbReference type="NCBI Taxonomy" id="300843"/>
    <lineage>
        <taxon>Eukaryota</taxon>
        <taxon>Viridiplantae</taxon>
        <taxon>Streptophyta</taxon>
        <taxon>Embryophyta</taxon>
        <taxon>Tracheophyta</taxon>
        <taxon>Spermatophyta</taxon>
        <taxon>Magnoliopsida</taxon>
        <taxon>eudicotyledons</taxon>
        <taxon>Gunneridae</taxon>
        <taxon>Pentapetalae</taxon>
        <taxon>asterids</taxon>
        <taxon>lamiids</taxon>
        <taxon>Lamiales</taxon>
        <taxon>Pedaliaceae</taxon>
        <taxon>Sesamum</taxon>
    </lineage>
</organism>
<comment type="caution">
    <text evidence="2">The sequence shown here is derived from an EMBL/GenBank/DDBJ whole genome shotgun (WGS) entry which is preliminary data.</text>
</comment>
<name>A0AAW2K8C6_SESRA</name>
<dbReference type="AlphaFoldDB" id="A0AAW2K8C6"/>
<reference evidence="2" key="1">
    <citation type="submission" date="2020-06" db="EMBL/GenBank/DDBJ databases">
        <authorList>
            <person name="Li T."/>
            <person name="Hu X."/>
            <person name="Zhang T."/>
            <person name="Song X."/>
            <person name="Zhang H."/>
            <person name="Dai N."/>
            <person name="Sheng W."/>
            <person name="Hou X."/>
            <person name="Wei L."/>
        </authorList>
    </citation>
    <scope>NUCLEOTIDE SEQUENCE</scope>
    <source>
        <strain evidence="2">G02</strain>
        <tissue evidence="2">Leaf</tissue>
    </source>
</reference>
<feature type="compositionally biased region" description="Basic and acidic residues" evidence="1">
    <location>
        <begin position="135"/>
        <end position="157"/>
    </location>
</feature>
<accession>A0AAW2K8C6</accession>
<sequence>MQSTVPWKRFQEGRVRFSMLCTKNAYNKIETQVVDNTGIRDESSRRYGVDQSSQASNFEPDKLLEYIRDLAPGASFGADRLDLVIAQAQLSAFCRFKGYRLPTEFPSAGELLENDAETEQVSDEMIASHKHKHTPKDGPQSRKERSLTELMGEREYSPEAEDADDLGKSVSMSSGNKRKAVDPLGDGSDKRGPSLVKGNSDESVIDGSPKIYEHSDRRSVVSQNHFRIVQNYSEEQLLHNTQNGAGNLQLVPFGAEKSVKPEINLNKMFRRFGPLMESETEVDHDSGRAKVIFKRGSDAEVARNSAEKFNISVLVNYQIGYSPLISVKILPLTIPQSQEDVTSLL</sequence>